<name>A0ABV7FJE4_9GAMM</name>
<feature type="transmembrane region" description="Helical" evidence="1">
    <location>
        <begin position="168"/>
        <end position="189"/>
    </location>
</feature>
<gene>
    <name evidence="3" type="ORF">ACFODX_14130</name>
</gene>
<keyword evidence="4" id="KW-1185">Reference proteome</keyword>
<feature type="domain" description="Acyltransferase 3" evidence="2">
    <location>
        <begin position="5"/>
        <end position="319"/>
    </location>
</feature>
<keyword evidence="3" id="KW-0808">Transferase</keyword>
<dbReference type="PANTHER" id="PTHR23028">
    <property type="entry name" value="ACETYLTRANSFERASE"/>
    <property type="match status" value="1"/>
</dbReference>
<keyword evidence="1" id="KW-0812">Transmembrane</keyword>
<feature type="transmembrane region" description="Helical" evidence="1">
    <location>
        <begin position="46"/>
        <end position="66"/>
    </location>
</feature>
<sequence>MDKNNFDGVRIVLALIVVFAHISALTTLPEFHSLATFFDSNFAVKGFFAVSGFLVTKSFVGCNSLIEFAEKRFRRIYPAYTASLLLCLVIGIATSSLAITEFLSSPETIKYLFANLAFLNFLQPELPYVFDDNPMRELNGSLWTIKIEVMLYCCTPLIVYLFSNWGSLKTTAIIFALSVTWVYFFKSLYTGNIGEVIARQFPGQLSYFVVGALFAINTYAMKKLIWITLLSTLGLFILHAPLARLLIEPIAYSSIVIYCATKAARNFHLGRYGDISYGIYLYHFPIIQLLIHWGLFALDPWLGLTLSLIITLGVALLSWHFVEKPFLKRSSHYLIATKS</sequence>
<feature type="transmembrane region" description="Helical" evidence="1">
    <location>
        <begin position="78"/>
        <end position="99"/>
    </location>
</feature>
<dbReference type="Pfam" id="PF01757">
    <property type="entry name" value="Acyl_transf_3"/>
    <property type="match status" value="1"/>
</dbReference>
<keyword evidence="3" id="KW-0012">Acyltransferase</keyword>
<comment type="caution">
    <text evidence="3">The sequence shown here is derived from an EMBL/GenBank/DDBJ whole genome shotgun (WGS) entry which is preliminary data.</text>
</comment>
<evidence type="ECO:0000256" key="1">
    <source>
        <dbReference type="SAM" id="Phobius"/>
    </source>
</evidence>
<dbReference type="InterPro" id="IPR050879">
    <property type="entry name" value="Acyltransferase_3"/>
</dbReference>
<dbReference type="RefSeq" id="WP_378120273.1">
    <property type="nucleotide sequence ID" value="NZ_JBHRTF010000006.1"/>
</dbReference>
<dbReference type="EMBL" id="JBHRTF010000006">
    <property type="protein sequence ID" value="MFC3116705.1"/>
    <property type="molecule type" value="Genomic_DNA"/>
</dbReference>
<reference evidence="4" key="1">
    <citation type="journal article" date="2019" name="Int. J. Syst. Evol. Microbiol.">
        <title>The Global Catalogue of Microorganisms (GCM) 10K type strain sequencing project: providing services to taxonomists for standard genome sequencing and annotation.</title>
        <authorList>
            <consortium name="The Broad Institute Genomics Platform"/>
            <consortium name="The Broad Institute Genome Sequencing Center for Infectious Disease"/>
            <person name="Wu L."/>
            <person name="Ma J."/>
        </authorList>
    </citation>
    <scope>NUCLEOTIDE SEQUENCE [LARGE SCALE GENOMIC DNA]</scope>
    <source>
        <strain evidence="4">KCTC 52237</strain>
    </source>
</reference>
<evidence type="ECO:0000313" key="3">
    <source>
        <dbReference type="EMBL" id="MFC3116705.1"/>
    </source>
</evidence>
<keyword evidence="1" id="KW-0472">Membrane</keyword>
<dbReference type="PANTHER" id="PTHR23028:SF53">
    <property type="entry name" value="ACYL_TRANSF_3 DOMAIN-CONTAINING PROTEIN"/>
    <property type="match status" value="1"/>
</dbReference>
<organism evidence="3 4">
    <name type="scientific">Cellvibrio fontiphilus</name>
    <dbReference type="NCBI Taxonomy" id="1815559"/>
    <lineage>
        <taxon>Bacteria</taxon>
        <taxon>Pseudomonadati</taxon>
        <taxon>Pseudomonadota</taxon>
        <taxon>Gammaproteobacteria</taxon>
        <taxon>Cellvibrionales</taxon>
        <taxon>Cellvibrionaceae</taxon>
        <taxon>Cellvibrio</taxon>
    </lineage>
</organism>
<protein>
    <submittedName>
        <fullName evidence="3">Acyltransferase family protein</fullName>
        <ecNumber evidence="3">2.3.-.-</ecNumber>
    </submittedName>
</protein>
<accession>A0ABV7FJE4</accession>
<keyword evidence="1" id="KW-1133">Transmembrane helix</keyword>
<dbReference type="EC" id="2.3.-.-" evidence="3"/>
<feature type="transmembrane region" description="Helical" evidence="1">
    <location>
        <begin position="275"/>
        <end position="295"/>
    </location>
</feature>
<evidence type="ECO:0000313" key="4">
    <source>
        <dbReference type="Proteomes" id="UP001595555"/>
    </source>
</evidence>
<feature type="transmembrane region" description="Helical" evidence="1">
    <location>
        <begin position="201"/>
        <end position="219"/>
    </location>
</feature>
<feature type="transmembrane region" description="Helical" evidence="1">
    <location>
        <begin position="7"/>
        <end position="26"/>
    </location>
</feature>
<feature type="transmembrane region" description="Helical" evidence="1">
    <location>
        <begin position="301"/>
        <end position="322"/>
    </location>
</feature>
<dbReference type="GO" id="GO:0016746">
    <property type="term" value="F:acyltransferase activity"/>
    <property type="evidence" value="ECO:0007669"/>
    <property type="project" value="UniProtKB-KW"/>
</dbReference>
<evidence type="ECO:0000259" key="2">
    <source>
        <dbReference type="Pfam" id="PF01757"/>
    </source>
</evidence>
<dbReference type="InterPro" id="IPR002656">
    <property type="entry name" value="Acyl_transf_3_dom"/>
</dbReference>
<proteinExistence type="predicted"/>
<dbReference type="Proteomes" id="UP001595555">
    <property type="component" value="Unassembled WGS sequence"/>
</dbReference>
<feature type="transmembrane region" description="Helical" evidence="1">
    <location>
        <begin position="225"/>
        <end position="247"/>
    </location>
</feature>